<dbReference type="GO" id="GO:0005524">
    <property type="term" value="F:ATP binding"/>
    <property type="evidence" value="ECO:0007669"/>
    <property type="project" value="UniProtKB-UniRule"/>
</dbReference>
<evidence type="ECO:0000313" key="15">
    <source>
        <dbReference type="Proteomes" id="UP000178615"/>
    </source>
</evidence>
<feature type="region of interest" description="Domain I, interacts with DnaA modulators" evidence="8">
    <location>
        <begin position="1"/>
        <end position="99"/>
    </location>
</feature>
<dbReference type="NCBIfam" id="TIGR00362">
    <property type="entry name" value="DnaA"/>
    <property type="match status" value="1"/>
</dbReference>
<evidence type="ECO:0000256" key="5">
    <source>
        <dbReference type="ARBA" id="ARBA00022840"/>
    </source>
</evidence>
<dbReference type="InterPro" id="IPR010921">
    <property type="entry name" value="Trp_repressor/repl_initiator"/>
</dbReference>
<dbReference type="Gene3D" id="1.10.1750.10">
    <property type="match status" value="1"/>
</dbReference>
<keyword evidence="3 8" id="KW-0235">DNA replication</keyword>
<sequence>MLEKNSDLQNEKIEIFWKKVLGILQTELNPMTFNMWVLKVKPENLKENSIDLVISMPYIRKQLEKYESLIQNAVDKVGRQKFIVNYVIRKDVLDKNEEIQTYGPLFTREPANKNINNHQYKTGLTPRYTFENFILGSSNQLAYAIAQAVSENPGETYNPFFLYSESGLGKTHLVQALGNRILDKNPNCILIYTTGEAFMNELIEVIQSGKIKGKYASNEFRNKYRKVDVLIIDDIQTIIGKDSTQNEFFHTFNTLHLAGKQIILTSDRPPKEFTTLEKRITSRFGSGIISDIQQPDAELRIAILRNKRDTNKDQVSNEVIESIASSVETNIRELEGAYLQVITEAKKDGKLPTVDIVNKVINKNSTEKKKAVNANSILKTICQFYSVRASDIKGKRRTKDLVLPRQVAMYLIKEMTDFPLMGIGEFLGGRDHTTIMHGIRKMEAEIKAAGKVKKDILSVKKLL</sequence>
<comment type="caution">
    <text evidence="14">The sequence shown here is derived from an EMBL/GenBank/DDBJ whole genome shotgun (WGS) entry which is preliminary data.</text>
</comment>
<reference evidence="14 15" key="1">
    <citation type="journal article" date="2016" name="Nat. Commun.">
        <title>Thousands of microbial genomes shed light on interconnected biogeochemical processes in an aquifer system.</title>
        <authorList>
            <person name="Anantharaman K."/>
            <person name="Brown C.T."/>
            <person name="Hug L.A."/>
            <person name="Sharon I."/>
            <person name="Castelle C.J."/>
            <person name="Probst A.J."/>
            <person name="Thomas B.C."/>
            <person name="Singh A."/>
            <person name="Wilkins M.J."/>
            <person name="Karaoz U."/>
            <person name="Brodie E.L."/>
            <person name="Williams K.H."/>
            <person name="Hubbard S.S."/>
            <person name="Banfield J.F."/>
        </authorList>
    </citation>
    <scope>NUCLEOTIDE SEQUENCE [LARGE SCALE GENOMIC DNA]</scope>
</reference>
<dbReference type="Pfam" id="PF08299">
    <property type="entry name" value="Bac_DnaA_C"/>
    <property type="match status" value="1"/>
</dbReference>
<comment type="similarity">
    <text evidence="1 8 11">Belongs to the DnaA family.</text>
</comment>
<dbReference type="PANTHER" id="PTHR30050:SF2">
    <property type="entry name" value="CHROMOSOMAL REPLICATION INITIATOR PROTEIN DNAA"/>
    <property type="match status" value="1"/>
</dbReference>
<comment type="caution">
    <text evidence="8">Lacks conserved residue(s) required for the propagation of feature annotation.</text>
</comment>
<evidence type="ECO:0000256" key="1">
    <source>
        <dbReference type="ARBA" id="ARBA00006583"/>
    </source>
</evidence>
<dbReference type="InterPro" id="IPR003593">
    <property type="entry name" value="AAA+_ATPase"/>
</dbReference>
<keyword evidence="2 8" id="KW-0963">Cytoplasm</keyword>
<evidence type="ECO:0000256" key="4">
    <source>
        <dbReference type="ARBA" id="ARBA00022741"/>
    </source>
</evidence>
<dbReference type="InterPro" id="IPR038454">
    <property type="entry name" value="DnaA_N_sf"/>
</dbReference>
<feature type="domain" description="AAA+ ATPase" evidence="12">
    <location>
        <begin position="156"/>
        <end position="296"/>
    </location>
</feature>
<accession>A0A1F4UMN4</accession>
<feature type="binding site" evidence="8">
    <location>
        <position position="171"/>
    </location>
    <ligand>
        <name>ATP</name>
        <dbReference type="ChEBI" id="CHEBI:30616"/>
    </ligand>
</feature>
<dbReference type="AlphaFoldDB" id="A0A1F4UMN4"/>
<dbReference type="GO" id="GO:0008289">
    <property type="term" value="F:lipid binding"/>
    <property type="evidence" value="ECO:0007669"/>
    <property type="project" value="UniProtKB-KW"/>
</dbReference>
<feature type="domain" description="Chromosomal replication initiator DnaA C-terminal" evidence="13">
    <location>
        <begin position="373"/>
        <end position="442"/>
    </location>
</feature>
<dbReference type="PRINTS" id="PR00051">
    <property type="entry name" value="DNAA"/>
</dbReference>
<evidence type="ECO:0000256" key="3">
    <source>
        <dbReference type="ARBA" id="ARBA00022705"/>
    </source>
</evidence>
<comment type="domain">
    <text evidence="8">Domain I is involved in oligomerization and binding regulators, domain II is flexibile and of varying length in different bacteria, domain III forms the AAA+ region, while domain IV binds dsDNA.</text>
</comment>
<dbReference type="GO" id="GO:0003688">
    <property type="term" value="F:DNA replication origin binding"/>
    <property type="evidence" value="ECO:0007669"/>
    <property type="project" value="UniProtKB-UniRule"/>
</dbReference>
<keyword evidence="4 8" id="KW-0547">Nucleotide-binding</keyword>
<dbReference type="PROSITE" id="PS01008">
    <property type="entry name" value="DNAA"/>
    <property type="match status" value="1"/>
</dbReference>
<name>A0A1F4UMN4_UNCKA</name>
<proteinExistence type="inferred from homology"/>
<dbReference type="SUPFAM" id="SSF48295">
    <property type="entry name" value="TrpR-like"/>
    <property type="match status" value="1"/>
</dbReference>
<dbReference type="Gene3D" id="3.30.300.180">
    <property type="match status" value="1"/>
</dbReference>
<evidence type="ECO:0000256" key="9">
    <source>
        <dbReference type="NCBIfam" id="TIGR00362"/>
    </source>
</evidence>
<dbReference type="FunFam" id="3.40.50.300:FF:000668">
    <property type="entry name" value="Chromosomal replication initiator protein DnaA"/>
    <property type="match status" value="1"/>
</dbReference>
<feature type="binding site" evidence="8">
    <location>
        <position position="169"/>
    </location>
    <ligand>
        <name>ATP</name>
        <dbReference type="ChEBI" id="CHEBI:30616"/>
    </ligand>
</feature>
<dbReference type="InterPro" id="IPR020591">
    <property type="entry name" value="Chromosome_initiator_DnaA-like"/>
</dbReference>
<evidence type="ECO:0000313" key="14">
    <source>
        <dbReference type="EMBL" id="OGC46214.1"/>
    </source>
</evidence>
<feature type="binding site" evidence="8">
    <location>
        <position position="170"/>
    </location>
    <ligand>
        <name>ATP</name>
        <dbReference type="ChEBI" id="CHEBI:30616"/>
    </ligand>
</feature>
<evidence type="ECO:0000256" key="11">
    <source>
        <dbReference type="RuleBase" id="RU004227"/>
    </source>
</evidence>
<comment type="subunit">
    <text evidence="8">Oligomerizes as a right-handed, spiral filament on DNA at oriC.</text>
</comment>
<keyword evidence="7 8" id="KW-0238">DNA-binding</keyword>
<dbReference type="CDD" id="cd06571">
    <property type="entry name" value="Bac_DnaA_C"/>
    <property type="match status" value="1"/>
</dbReference>
<dbReference type="SMART" id="SM00760">
    <property type="entry name" value="Bac_DnaA_C"/>
    <property type="match status" value="1"/>
</dbReference>
<dbReference type="InterPro" id="IPR018312">
    <property type="entry name" value="Chromosome_initiator_DnaA_CS"/>
</dbReference>
<evidence type="ECO:0000256" key="10">
    <source>
        <dbReference type="RuleBase" id="RU000577"/>
    </source>
</evidence>
<dbReference type="Proteomes" id="UP000178615">
    <property type="component" value="Unassembled WGS sequence"/>
</dbReference>
<dbReference type="Pfam" id="PF00308">
    <property type="entry name" value="Bac_DnaA"/>
    <property type="match status" value="1"/>
</dbReference>
<comment type="function">
    <text evidence="8 10">Plays an essential role in the initiation and regulation of chromosomal replication. ATP-DnaA binds to the origin of replication (oriC) to initiate formation of the DNA replication initiation complex once per cell cycle. Binds the DnaA box (a 9 base pair repeat at the origin) and separates the double-stranded (ds)DNA. Forms a right-handed helical filament on oriC DNA; dsDNA binds to the exterior of the filament while single-stranded (ss)DNA is stabiized in the filament's interior. The ATP-DnaA-oriC complex binds and stabilizes one strand of the AT-rich DNA unwinding element (DUE), permitting loading of DNA polymerase. After initiation quickly degrades to an ADP-DnaA complex that is not apt for DNA replication. Binds acidic phospholipids.</text>
</comment>
<organism evidence="14 15">
    <name type="scientific">candidate division WWE3 bacterium RBG_19FT_COMBO_34_6</name>
    <dbReference type="NCBI Taxonomy" id="1802612"/>
    <lineage>
        <taxon>Bacteria</taxon>
        <taxon>Katanobacteria</taxon>
    </lineage>
</organism>
<dbReference type="GO" id="GO:0005886">
    <property type="term" value="C:plasma membrane"/>
    <property type="evidence" value="ECO:0007669"/>
    <property type="project" value="TreeGrafter"/>
</dbReference>
<dbReference type="InterPro" id="IPR013317">
    <property type="entry name" value="DnaA_dom"/>
</dbReference>
<dbReference type="InterPro" id="IPR027417">
    <property type="entry name" value="P-loop_NTPase"/>
</dbReference>
<protein>
    <recommendedName>
        <fullName evidence="8 9">Chromosomal replication initiator protein DnaA</fullName>
    </recommendedName>
</protein>
<dbReference type="InterPro" id="IPR001957">
    <property type="entry name" value="Chromosome_initiator_DnaA"/>
</dbReference>
<dbReference type="SMART" id="SM00382">
    <property type="entry name" value="AAA"/>
    <property type="match status" value="1"/>
</dbReference>
<dbReference type="GO" id="GO:0005737">
    <property type="term" value="C:cytoplasm"/>
    <property type="evidence" value="ECO:0007669"/>
    <property type="project" value="UniProtKB-SubCell"/>
</dbReference>
<keyword evidence="6 8" id="KW-0446">Lipid-binding</keyword>
<dbReference type="EMBL" id="MEUV01000011">
    <property type="protein sequence ID" value="OGC46214.1"/>
    <property type="molecule type" value="Genomic_DNA"/>
</dbReference>
<dbReference type="GO" id="GO:0006275">
    <property type="term" value="P:regulation of DNA replication"/>
    <property type="evidence" value="ECO:0007669"/>
    <property type="project" value="UniProtKB-UniRule"/>
</dbReference>
<dbReference type="Gene3D" id="1.10.8.60">
    <property type="match status" value="1"/>
</dbReference>
<evidence type="ECO:0000259" key="12">
    <source>
        <dbReference type="SMART" id="SM00382"/>
    </source>
</evidence>
<dbReference type="SUPFAM" id="SSF52540">
    <property type="entry name" value="P-loop containing nucleoside triphosphate hydrolases"/>
    <property type="match status" value="1"/>
</dbReference>
<dbReference type="GO" id="GO:0006270">
    <property type="term" value="P:DNA replication initiation"/>
    <property type="evidence" value="ECO:0007669"/>
    <property type="project" value="UniProtKB-UniRule"/>
</dbReference>
<evidence type="ECO:0000256" key="6">
    <source>
        <dbReference type="ARBA" id="ARBA00023121"/>
    </source>
</evidence>
<dbReference type="Gene3D" id="3.40.50.300">
    <property type="entry name" value="P-loop containing nucleotide triphosphate hydrolases"/>
    <property type="match status" value="1"/>
</dbReference>
<evidence type="ECO:0000256" key="8">
    <source>
        <dbReference type="HAMAP-Rule" id="MF_00377"/>
    </source>
</evidence>
<feature type="region of interest" description="Domain IV, binds dsDNA" evidence="8">
    <location>
        <begin position="346"/>
        <end position="463"/>
    </location>
</feature>
<dbReference type="CDD" id="cd00009">
    <property type="entry name" value="AAA"/>
    <property type="match status" value="1"/>
</dbReference>
<dbReference type="InterPro" id="IPR013159">
    <property type="entry name" value="DnaA_C"/>
</dbReference>
<gene>
    <name evidence="8" type="primary">dnaA</name>
    <name evidence="14" type="ORF">A2V49_04430</name>
</gene>
<feature type="binding site" evidence="8">
    <location>
        <position position="167"/>
    </location>
    <ligand>
        <name>ATP</name>
        <dbReference type="ChEBI" id="CHEBI:30616"/>
    </ligand>
</feature>
<keyword evidence="5 8" id="KW-0067">ATP-binding</keyword>
<evidence type="ECO:0000256" key="7">
    <source>
        <dbReference type="ARBA" id="ARBA00023125"/>
    </source>
</evidence>
<dbReference type="HAMAP" id="MF_00377">
    <property type="entry name" value="DnaA_bact"/>
    <property type="match status" value="1"/>
</dbReference>
<evidence type="ECO:0000256" key="2">
    <source>
        <dbReference type="ARBA" id="ARBA00022490"/>
    </source>
</evidence>
<dbReference type="PANTHER" id="PTHR30050">
    <property type="entry name" value="CHROMOSOMAL REPLICATION INITIATOR PROTEIN DNAA"/>
    <property type="match status" value="1"/>
</dbReference>
<comment type="subcellular location">
    <subcellularLocation>
        <location evidence="8">Cytoplasm</location>
    </subcellularLocation>
</comment>
<evidence type="ECO:0000259" key="13">
    <source>
        <dbReference type="SMART" id="SM00760"/>
    </source>
</evidence>